<protein>
    <submittedName>
        <fullName evidence="1">Uncharacterized protein</fullName>
    </submittedName>
</protein>
<dbReference type="RefSeq" id="WP_168674394.1">
    <property type="nucleotide sequence ID" value="NZ_JAAVTK010000011.1"/>
</dbReference>
<dbReference type="EMBL" id="JAAVTK010000011">
    <property type="protein sequence ID" value="NKI90800.1"/>
    <property type="molecule type" value="Genomic_DNA"/>
</dbReference>
<evidence type="ECO:0000313" key="2">
    <source>
        <dbReference type="Proteomes" id="UP000717634"/>
    </source>
</evidence>
<proteinExistence type="predicted"/>
<gene>
    <name evidence="1" type="ORF">HBN54_003410</name>
</gene>
<dbReference type="Proteomes" id="UP000717634">
    <property type="component" value="Unassembled WGS sequence"/>
</dbReference>
<accession>A0ABX1HKR6</accession>
<evidence type="ECO:0000313" key="1">
    <source>
        <dbReference type="EMBL" id="NKI90800.1"/>
    </source>
</evidence>
<sequence length="115" mass="13231">MPDSLTSAVHLTGEVYLVSDEGVVYLPASVMKGVSRYSICQHGQDLEPLMQYSGVSIDNVASGDRRYVQFYLPPPANRNIVTKEYWREQMSSIEEQKRDRMKQLMTSGNLRFYFQ</sequence>
<keyword evidence="2" id="KW-1185">Reference proteome</keyword>
<organism evidence="1 2">
    <name type="scientific">Hymenobacter artigasi</name>
    <dbReference type="NCBI Taxonomy" id="2719616"/>
    <lineage>
        <taxon>Bacteria</taxon>
        <taxon>Pseudomonadati</taxon>
        <taxon>Bacteroidota</taxon>
        <taxon>Cytophagia</taxon>
        <taxon>Cytophagales</taxon>
        <taxon>Hymenobacteraceae</taxon>
        <taxon>Hymenobacter</taxon>
    </lineage>
</organism>
<name>A0ABX1HKR6_9BACT</name>
<comment type="caution">
    <text evidence="1">The sequence shown here is derived from an EMBL/GenBank/DDBJ whole genome shotgun (WGS) entry which is preliminary data.</text>
</comment>
<reference evidence="1 2" key="1">
    <citation type="submission" date="2020-03" db="EMBL/GenBank/DDBJ databases">
        <title>Genomic Encyclopedia of Type Strains, Phase IV (KMG-V): Genome sequencing to study the core and pangenomes of soil and plant-associated prokaryotes.</title>
        <authorList>
            <person name="Whitman W."/>
        </authorList>
    </citation>
    <scope>NUCLEOTIDE SEQUENCE [LARGE SCALE GENOMIC DNA]</scope>
    <source>
        <strain evidence="1 2">1B</strain>
    </source>
</reference>